<gene>
    <name evidence="2" type="ORF">ACFOES_10475</name>
</gene>
<sequence length="237" mass="23819">MRAEPDDPLRSGSSLSDPPGRVRLSRNELEALCLKAARGAGMSWGHAEEAGFAAGWLSAHGLDGAAALLAVLAAGSGKPWRALCPVVTPGRWRPAGPGPLCPVALGAALLDHCELPEGRLDGGLTVGPVCRPLVVLPFLAASAARTARPVGVDWGTGSLTLDGDGAISGDIEHLAALAEGTLVLSPGTAPPGRPAAQGTPGCGRETLARLDALAMRTTVPPSDRSRADAGGGTSDND</sequence>
<reference evidence="3" key="1">
    <citation type="journal article" date="2019" name="Int. J. Syst. Evol. Microbiol.">
        <title>The Global Catalogue of Microorganisms (GCM) 10K type strain sequencing project: providing services to taxonomists for standard genome sequencing and annotation.</title>
        <authorList>
            <consortium name="The Broad Institute Genomics Platform"/>
            <consortium name="The Broad Institute Genome Sequencing Center for Infectious Disease"/>
            <person name="Wu L."/>
            <person name="Ma J."/>
        </authorList>
    </citation>
    <scope>NUCLEOTIDE SEQUENCE [LARGE SCALE GENOMIC DNA]</scope>
    <source>
        <strain evidence="3">KCTC 62192</strain>
    </source>
</reference>
<dbReference type="Proteomes" id="UP001595443">
    <property type="component" value="Unassembled WGS sequence"/>
</dbReference>
<comment type="caution">
    <text evidence="2">The sequence shown here is derived from an EMBL/GenBank/DDBJ whole genome shotgun (WGS) entry which is preliminary data.</text>
</comment>
<dbReference type="Pfam" id="PF12525">
    <property type="entry name" value="DUF3726"/>
    <property type="match status" value="1"/>
</dbReference>
<protein>
    <submittedName>
        <fullName evidence="2">DUF3726 domain-containing protein</fullName>
    </submittedName>
</protein>
<feature type="region of interest" description="Disordered" evidence="1">
    <location>
        <begin position="1"/>
        <end position="21"/>
    </location>
</feature>
<feature type="region of interest" description="Disordered" evidence="1">
    <location>
        <begin position="215"/>
        <end position="237"/>
    </location>
</feature>
<name>A0ABV7AHC5_9RHOB</name>
<dbReference type="RefSeq" id="WP_377833219.1">
    <property type="nucleotide sequence ID" value="NZ_JBHRSK010000007.1"/>
</dbReference>
<evidence type="ECO:0000313" key="3">
    <source>
        <dbReference type="Proteomes" id="UP001595443"/>
    </source>
</evidence>
<evidence type="ECO:0000256" key="1">
    <source>
        <dbReference type="SAM" id="MobiDB-lite"/>
    </source>
</evidence>
<dbReference type="InterPro" id="IPR022201">
    <property type="entry name" value="DUF3726"/>
</dbReference>
<dbReference type="EMBL" id="JBHRSK010000007">
    <property type="protein sequence ID" value="MFC2968520.1"/>
    <property type="molecule type" value="Genomic_DNA"/>
</dbReference>
<organism evidence="2 3">
    <name type="scientific">Acidimangrovimonas pyrenivorans</name>
    <dbReference type="NCBI Taxonomy" id="2030798"/>
    <lineage>
        <taxon>Bacteria</taxon>
        <taxon>Pseudomonadati</taxon>
        <taxon>Pseudomonadota</taxon>
        <taxon>Alphaproteobacteria</taxon>
        <taxon>Rhodobacterales</taxon>
        <taxon>Paracoccaceae</taxon>
        <taxon>Acidimangrovimonas</taxon>
    </lineage>
</organism>
<proteinExistence type="predicted"/>
<accession>A0ABV7AHC5</accession>
<keyword evidence="3" id="KW-1185">Reference proteome</keyword>
<evidence type="ECO:0000313" key="2">
    <source>
        <dbReference type="EMBL" id="MFC2968520.1"/>
    </source>
</evidence>